<gene>
    <name evidence="7" type="ORF">D2E76_01700</name>
</gene>
<dbReference type="Proteomes" id="UP000284557">
    <property type="component" value="Unassembled WGS sequence"/>
</dbReference>
<dbReference type="PROSITE" id="PS51898">
    <property type="entry name" value="TYR_RECOMBINASE"/>
    <property type="match status" value="1"/>
</dbReference>
<evidence type="ECO:0000259" key="5">
    <source>
        <dbReference type="PROSITE" id="PS51898"/>
    </source>
</evidence>
<evidence type="ECO:0000313" key="7">
    <source>
        <dbReference type="EMBL" id="RIT43787.1"/>
    </source>
</evidence>
<dbReference type="SUPFAM" id="SSF56349">
    <property type="entry name" value="DNA breaking-rejoining enzymes"/>
    <property type="match status" value="1"/>
</dbReference>
<dbReference type="InterPro" id="IPR010998">
    <property type="entry name" value="Integrase_recombinase_N"/>
</dbReference>
<feature type="domain" description="Tyr recombinase" evidence="5">
    <location>
        <begin position="179"/>
        <end position="365"/>
    </location>
</feature>
<proteinExistence type="inferred from homology"/>
<dbReference type="InterPro" id="IPR053876">
    <property type="entry name" value="Phage_int_M"/>
</dbReference>
<dbReference type="Gene3D" id="1.10.443.10">
    <property type="entry name" value="Intergrase catalytic core"/>
    <property type="match status" value="1"/>
</dbReference>
<dbReference type="GO" id="GO:0003677">
    <property type="term" value="F:DNA binding"/>
    <property type="evidence" value="ECO:0007669"/>
    <property type="project" value="UniProtKB-UniRule"/>
</dbReference>
<dbReference type="CDD" id="cd01189">
    <property type="entry name" value="INT_ICEBs1_C_like"/>
    <property type="match status" value="1"/>
</dbReference>
<evidence type="ECO:0000256" key="4">
    <source>
        <dbReference type="PROSITE-ProRule" id="PRU01248"/>
    </source>
</evidence>
<evidence type="ECO:0000256" key="2">
    <source>
        <dbReference type="ARBA" id="ARBA00023125"/>
    </source>
</evidence>
<accession>A0ABD7HW28</accession>
<dbReference type="GO" id="GO:0006310">
    <property type="term" value="P:DNA recombination"/>
    <property type="evidence" value="ECO:0007669"/>
    <property type="project" value="UniProtKB-KW"/>
</dbReference>
<reference evidence="7 8" key="1">
    <citation type="submission" date="2018-08" db="EMBL/GenBank/DDBJ databases">
        <title>Linezolid Resistance in Mycobacterium abscessus: MIC Distribution and Comprehensive Investigation of Resistance Mechanisms.</title>
        <authorList>
            <person name="Ye M."/>
            <person name="Xu L."/>
            <person name="Zou Y."/>
            <person name="Li B."/>
            <person name="Guo Q."/>
            <person name="Zhang Y."/>
            <person name="Zhan M."/>
            <person name="Xu B."/>
            <person name="Yu F."/>
            <person name="Zhang Z."/>
            <person name="Chu H."/>
        </authorList>
    </citation>
    <scope>NUCLEOTIDE SEQUENCE [LARGE SCALE GENOMIC DNA]</scope>
    <source>
        <strain evidence="7 8">G143</strain>
    </source>
</reference>
<name>A0ABD7HW28_9MYCO</name>
<protein>
    <submittedName>
        <fullName evidence="7">Site-specific integrase</fullName>
    </submittedName>
</protein>
<dbReference type="InterPro" id="IPR013762">
    <property type="entry name" value="Integrase-like_cat_sf"/>
</dbReference>
<evidence type="ECO:0000256" key="3">
    <source>
        <dbReference type="ARBA" id="ARBA00023172"/>
    </source>
</evidence>
<dbReference type="PANTHER" id="PTHR30349">
    <property type="entry name" value="PHAGE INTEGRASE-RELATED"/>
    <property type="match status" value="1"/>
</dbReference>
<keyword evidence="3" id="KW-0233">DNA recombination</keyword>
<dbReference type="AlphaFoldDB" id="A0ABD7HW28"/>
<dbReference type="EMBL" id="QXBN01000001">
    <property type="protein sequence ID" value="RIT43787.1"/>
    <property type="molecule type" value="Genomic_DNA"/>
</dbReference>
<dbReference type="PROSITE" id="PS51900">
    <property type="entry name" value="CB"/>
    <property type="match status" value="1"/>
</dbReference>
<dbReference type="InterPro" id="IPR002104">
    <property type="entry name" value="Integrase_catalytic"/>
</dbReference>
<keyword evidence="2 4" id="KW-0238">DNA-binding</keyword>
<dbReference type="PANTHER" id="PTHR30349:SF64">
    <property type="entry name" value="PROPHAGE INTEGRASE INTD-RELATED"/>
    <property type="match status" value="1"/>
</dbReference>
<dbReference type="Pfam" id="PF00589">
    <property type="entry name" value="Phage_integrase"/>
    <property type="match status" value="1"/>
</dbReference>
<dbReference type="Pfam" id="PF22022">
    <property type="entry name" value="Phage_int_M"/>
    <property type="match status" value="1"/>
</dbReference>
<evidence type="ECO:0000256" key="1">
    <source>
        <dbReference type="ARBA" id="ARBA00008857"/>
    </source>
</evidence>
<comment type="similarity">
    <text evidence="1">Belongs to the 'phage' integrase family.</text>
</comment>
<dbReference type="InterPro" id="IPR050090">
    <property type="entry name" value="Tyrosine_recombinase_XerCD"/>
</dbReference>
<evidence type="ECO:0000313" key="8">
    <source>
        <dbReference type="Proteomes" id="UP000284557"/>
    </source>
</evidence>
<dbReference type="Gene3D" id="1.10.150.130">
    <property type="match status" value="1"/>
</dbReference>
<dbReference type="InterPro" id="IPR011010">
    <property type="entry name" value="DNA_brk_join_enz"/>
</dbReference>
<sequence>MFDDAGQPVMTYKPVNFGKGLRWRARYVDENGREHAKGFGRKSNAQSWLDKQVSDQVTGTWTDPQLSSITFGAIAERWFATKATKAPKTVAGYRSLLDTVVLPQWAEVPLRDIRFDTLQVWVTALSVDGSVRFEGKGLSASRVRQAHQLVGAVFRFAVKAKHLAVNPAEGMDLPTLPETDQRYLTHEQLHRVAVASGRLRTLILVLGYCGLRFGEAAALTVANVDTAAKRIRVRRSVTYVRGKGLIEGPTKGKQSRTVPIPEFLAKLLKTELAGRGEKDLVFPSARGGGWLTLGQGRYAFQKATGAVGGCEGVRLHDLRHTCASLAIKSGANIKVVQKLLGHKSAVLTLDRYGHLFPDDLDAVADAFDTASQIYCGRTADGMTPQRNQAPSRGGLTAVAGAGFEPA</sequence>
<comment type="caution">
    <text evidence="7">The sequence shown here is derived from an EMBL/GenBank/DDBJ whole genome shotgun (WGS) entry which is preliminary data.</text>
</comment>
<organism evidence="7 8">
    <name type="scientific">Mycobacteroides abscessus</name>
    <dbReference type="NCBI Taxonomy" id="36809"/>
    <lineage>
        <taxon>Bacteria</taxon>
        <taxon>Bacillati</taxon>
        <taxon>Actinomycetota</taxon>
        <taxon>Actinomycetes</taxon>
        <taxon>Mycobacteriales</taxon>
        <taxon>Mycobacteriaceae</taxon>
        <taxon>Mycobacteroides</taxon>
    </lineage>
</organism>
<dbReference type="InterPro" id="IPR044068">
    <property type="entry name" value="CB"/>
</dbReference>
<evidence type="ECO:0000259" key="6">
    <source>
        <dbReference type="PROSITE" id="PS51900"/>
    </source>
</evidence>
<feature type="domain" description="Core-binding (CB)" evidence="6">
    <location>
        <begin position="69"/>
        <end position="158"/>
    </location>
</feature>